<dbReference type="STRING" id="930992.A0A0C9Z1H8"/>
<evidence type="ECO:0000313" key="1">
    <source>
        <dbReference type="EMBL" id="KIK31375.1"/>
    </source>
</evidence>
<dbReference type="Proteomes" id="UP000054485">
    <property type="component" value="Unassembled WGS sequence"/>
</dbReference>
<name>A0A0C9Z1H8_9AGAM</name>
<dbReference type="OrthoDB" id="2683301at2759"/>
<organism evidence="1 2">
    <name type="scientific">Suillus luteus UH-Slu-Lm8-n1</name>
    <dbReference type="NCBI Taxonomy" id="930992"/>
    <lineage>
        <taxon>Eukaryota</taxon>
        <taxon>Fungi</taxon>
        <taxon>Dikarya</taxon>
        <taxon>Basidiomycota</taxon>
        <taxon>Agaricomycotina</taxon>
        <taxon>Agaricomycetes</taxon>
        <taxon>Agaricomycetidae</taxon>
        <taxon>Boletales</taxon>
        <taxon>Suillineae</taxon>
        <taxon>Suillaceae</taxon>
        <taxon>Suillus</taxon>
    </lineage>
</organism>
<evidence type="ECO:0000313" key="2">
    <source>
        <dbReference type="Proteomes" id="UP000054485"/>
    </source>
</evidence>
<proteinExistence type="predicted"/>
<dbReference type="HOGENOM" id="CLU_1367041_0_0_1"/>
<keyword evidence="2" id="KW-1185">Reference proteome</keyword>
<dbReference type="EMBL" id="KN837070">
    <property type="protein sequence ID" value="KIK31375.1"/>
    <property type="molecule type" value="Genomic_DNA"/>
</dbReference>
<dbReference type="AlphaFoldDB" id="A0A0C9Z1H8"/>
<dbReference type="InParanoid" id="A0A0C9Z1H8"/>
<protein>
    <submittedName>
        <fullName evidence="1">Uncharacterized protein</fullName>
    </submittedName>
</protein>
<sequence>MSFSSGYHPTTSAATCQGVTCYVYNELMLLILPFSGTLVGTTDTLSFVGYISVGLEPTAYALYCSPLCLDAVQHLIKLSAYVETGRVHTPLLAAEGTEVPVYILVNAAPTAILDLPVLCTRQGHDRKIHVVYDSRVDLANYRTTIYWAHYPSGCNMPVFQFSGHLSDVFSSASASGNDASNFGSWMISNAPLWRALFRSL</sequence>
<reference evidence="1 2" key="1">
    <citation type="submission" date="2014-04" db="EMBL/GenBank/DDBJ databases">
        <authorList>
            <consortium name="DOE Joint Genome Institute"/>
            <person name="Kuo A."/>
            <person name="Ruytinx J."/>
            <person name="Rineau F."/>
            <person name="Colpaert J."/>
            <person name="Kohler A."/>
            <person name="Nagy L.G."/>
            <person name="Floudas D."/>
            <person name="Copeland A."/>
            <person name="Barry K.W."/>
            <person name="Cichocki N."/>
            <person name="Veneault-Fourrey C."/>
            <person name="LaButti K."/>
            <person name="Lindquist E.A."/>
            <person name="Lipzen A."/>
            <person name="Lundell T."/>
            <person name="Morin E."/>
            <person name="Murat C."/>
            <person name="Sun H."/>
            <person name="Tunlid A."/>
            <person name="Henrissat B."/>
            <person name="Grigoriev I.V."/>
            <person name="Hibbett D.S."/>
            <person name="Martin F."/>
            <person name="Nordberg H.P."/>
            <person name="Cantor M.N."/>
            <person name="Hua S.X."/>
        </authorList>
    </citation>
    <scope>NUCLEOTIDE SEQUENCE [LARGE SCALE GENOMIC DNA]</scope>
    <source>
        <strain evidence="1 2">UH-Slu-Lm8-n1</strain>
    </source>
</reference>
<accession>A0A0C9Z1H8</accession>
<gene>
    <name evidence="1" type="ORF">CY34DRAFT_19997</name>
</gene>
<reference evidence="2" key="2">
    <citation type="submission" date="2015-01" db="EMBL/GenBank/DDBJ databases">
        <title>Evolutionary Origins and Diversification of the Mycorrhizal Mutualists.</title>
        <authorList>
            <consortium name="DOE Joint Genome Institute"/>
            <consortium name="Mycorrhizal Genomics Consortium"/>
            <person name="Kohler A."/>
            <person name="Kuo A."/>
            <person name="Nagy L.G."/>
            <person name="Floudas D."/>
            <person name="Copeland A."/>
            <person name="Barry K.W."/>
            <person name="Cichocki N."/>
            <person name="Veneault-Fourrey C."/>
            <person name="LaButti K."/>
            <person name="Lindquist E.A."/>
            <person name="Lipzen A."/>
            <person name="Lundell T."/>
            <person name="Morin E."/>
            <person name="Murat C."/>
            <person name="Riley R."/>
            <person name="Ohm R."/>
            <person name="Sun H."/>
            <person name="Tunlid A."/>
            <person name="Henrissat B."/>
            <person name="Grigoriev I.V."/>
            <person name="Hibbett D.S."/>
            <person name="Martin F."/>
        </authorList>
    </citation>
    <scope>NUCLEOTIDE SEQUENCE [LARGE SCALE GENOMIC DNA]</scope>
    <source>
        <strain evidence="2">UH-Slu-Lm8-n1</strain>
    </source>
</reference>